<name>A0A251XA56_9GAMM</name>
<dbReference type="Proteomes" id="UP000194798">
    <property type="component" value="Unassembled WGS sequence"/>
</dbReference>
<organism evidence="2 3">
    <name type="scientific">Thioflexithrix psekupsensis</name>
    <dbReference type="NCBI Taxonomy" id="1570016"/>
    <lineage>
        <taxon>Bacteria</taxon>
        <taxon>Pseudomonadati</taxon>
        <taxon>Pseudomonadota</taxon>
        <taxon>Gammaproteobacteria</taxon>
        <taxon>Thiotrichales</taxon>
        <taxon>Thioflexithrix</taxon>
    </lineage>
</organism>
<evidence type="ECO:0000259" key="1">
    <source>
        <dbReference type="Pfam" id="PF08495"/>
    </source>
</evidence>
<evidence type="ECO:0000313" key="2">
    <source>
        <dbReference type="EMBL" id="OUD14402.1"/>
    </source>
</evidence>
<comment type="caution">
    <text evidence="2">The sequence shown here is derived from an EMBL/GenBank/DDBJ whole genome shotgun (WGS) entry which is preliminary data.</text>
</comment>
<dbReference type="InterPro" id="IPR013702">
    <property type="entry name" value="FIST_domain_N"/>
</dbReference>
<sequence>MLKTIIASTQLPLKEAAFEIIEKIRCELLNVSAKKPLKMTGLLFSSHLLDQAAHQVFLDNLLSEFPELQLVGCTVAADANCTNPYLSHEQITLCLFLTDNKINITAGLVSSIKGNGEEVRKSVKQSFEITQEKQEKKSRLCLLFPALFLNLSDTANTAPPMKAVFAGIAASNLYKRCKILGAIATAHDPSSEEPQPSQYHSLQFFNGQIFTEAMPYLLFSGSLHFQCTYANPVQPIEGSEKWLPVEIRDNQLLRIAHLAASDYLNKTPLHKDNKHYSLIVKKSQTPLNEPIFHQGENHYILNAVDEEDKAALKLGYSNPYKILESSRTALKDLNNFKFEPRFFLGFSDMKRANCLNVNREIGSEFDLLENQLSTLTNYPIPSLMVYGFAEIGYPFAHSKSSSLNRMVLVGLLIGEEESVTQPKVTPKYMSPEKMSEFSMMLVPVLLDLLQDKAILNELSLKERVTKVMIVRHLREKLLQSCPHVESVIPEEDVLLNQSYKFGILVKQKSSFSNTLL</sequence>
<reference evidence="2 3" key="1">
    <citation type="submission" date="2016-12" db="EMBL/GenBank/DDBJ databases">
        <title>Thioflexothrix psekupsii D3 genome sequencing and assembly.</title>
        <authorList>
            <person name="Fomenkov A."/>
            <person name="Vincze T."/>
            <person name="Grabovich M."/>
            <person name="Anton B.P."/>
            <person name="Dubinina G."/>
            <person name="Orlova M."/>
            <person name="Belousova E."/>
            <person name="Roberts R.J."/>
        </authorList>
    </citation>
    <scope>NUCLEOTIDE SEQUENCE [LARGE SCALE GENOMIC DNA]</scope>
    <source>
        <strain evidence="2">D3</strain>
    </source>
</reference>
<keyword evidence="3" id="KW-1185">Reference proteome</keyword>
<feature type="domain" description="FIST" evidence="1">
    <location>
        <begin position="41"/>
        <end position="237"/>
    </location>
</feature>
<dbReference type="EMBL" id="MSLT01000012">
    <property type="protein sequence ID" value="OUD14402.1"/>
    <property type="molecule type" value="Genomic_DNA"/>
</dbReference>
<gene>
    <name evidence="2" type="ORF">TPSD3_08820</name>
</gene>
<dbReference type="RefSeq" id="WP_086488182.1">
    <property type="nucleotide sequence ID" value="NZ_MSLT01000012.1"/>
</dbReference>
<evidence type="ECO:0000313" key="3">
    <source>
        <dbReference type="Proteomes" id="UP000194798"/>
    </source>
</evidence>
<protein>
    <recommendedName>
        <fullName evidence="1">FIST domain-containing protein</fullName>
    </recommendedName>
</protein>
<proteinExistence type="predicted"/>
<dbReference type="OrthoDB" id="9770435at2"/>
<accession>A0A251XA56</accession>
<dbReference type="AlphaFoldDB" id="A0A251XA56"/>
<dbReference type="Pfam" id="PF08495">
    <property type="entry name" value="FIST"/>
    <property type="match status" value="1"/>
</dbReference>